<proteinExistence type="inferred from homology"/>
<evidence type="ECO:0000259" key="5">
    <source>
        <dbReference type="Pfam" id="PF04198"/>
    </source>
</evidence>
<feature type="domain" description="Sugar-binding" evidence="5">
    <location>
        <begin position="74"/>
        <end position="324"/>
    </location>
</feature>
<dbReference type="InterPro" id="IPR051054">
    <property type="entry name" value="SorC_transcr_regulators"/>
</dbReference>
<dbReference type="Gene3D" id="1.10.10.10">
    <property type="entry name" value="Winged helix-like DNA-binding domain superfamily/Winged helix DNA-binding domain"/>
    <property type="match status" value="1"/>
</dbReference>
<evidence type="ECO:0000256" key="3">
    <source>
        <dbReference type="ARBA" id="ARBA00023125"/>
    </source>
</evidence>
<dbReference type="InterPro" id="IPR036388">
    <property type="entry name" value="WH-like_DNA-bd_sf"/>
</dbReference>
<dbReference type="AlphaFoldDB" id="A0A175R7W8"/>
<accession>A0A175R7W8</accession>
<dbReference type="GO" id="GO:0003677">
    <property type="term" value="F:DNA binding"/>
    <property type="evidence" value="ECO:0007669"/>
    <property type="project" value="UniProtKB-KW"/>
</dbReference>
<evidence type="ECO:0000256" key="2">
    <source>
        <dbReference type="ARBA" id="ARBA00023015"/>
    </source>
</evidence>
<dbReference type="EMBL" id="LDPZ01000031">
    <property type="protein sequence ID" value="KTQ92640.1"/>
    <property type="molecule type" value="Genomic_DNA"/>
</dbReference>
<gene>
    <name evidence="6" type="ORF">NS226_15210</name>
</gene>
<dbReference type="Pfam" id="PF04198">
    <property type="entry name" value="Sugar-bind"/>
    <property type="match status" value="1"/>
</dbReference>
<reference evidence="6 7" key="1">
    <citation type="journal article" date="2016" name="Front. Microbiol.">
        <title>Genomic Resource of Rice Seed Associated Bacteria.</title>
        <authorList>
            <person name="Midha S."/>
            <person name="Bansal K."/>
            <person name="Sharma S."/>
            <person name="Kumar N."/>
            <person name="Patil P.P."/>
            <person name="Chaudhry V."/>
            <person name="Patil P.B."/>
        </authorList>
    </citation>
    <scope>NUCLEOTIDE SEQUENCE [LARGE SCALE GENOMIC DNA]</scope>
    <source>
        <strain evidence="6 7">NS226</strain>
    </source>
</reference>
<evidence type="ECO:0000256" key="4">
    <source>
        <dbReference type="ARBA" id="ARBA00023163"/>
    </source>
</evidence>
<protein>
    <submittedName>
        <fullName evidence="6">LacI family transcriptional regulator</fullName>
    </submittedName>
</protein>
<comment type="caution">
    <text evidence="6">The sequence shown here is derived from an EMBL/GenBank/DDBJ whole genome shotgun (WGS) entry which is preliminary data.</text>
</comment>
<dbReference type="OrthoDB" id="7355674at2"/>
<comment type="similarity">
    <text evidence="1">Belongs to the SorC transcriptional regulatory family.</text>
</comment>
<sequence length="329" mass="35372">MRTQGITDMSDQGSLVGSRADRMRVRAAWMYYVEQMTQNDIATALGVGRVSVVRLLAEARNRSEVRISVAGPLAELTQTERALEKRFGLDTAIVVPAPGSGEDPAPVISAAIGHYLSETVANGMTVGLGWGRTLFESLPFIEARALDDMRVVSLLGGISQAHRFNPAEFAWRFAQIFNGDAFLLTAPAIVDSVETKRALIERCGLSSVLDMAGHLDMVVLSVGGITANATTYRTGYIAEADRLSLKRAGAIGDLLFHFLDADGKLVDHPINARIMSAEVEAINRTPKRIMASGGPDKIDILRASLALVRPTVLITDETSALRLLDAPAS</sequence>
<keyword evidence="4" id="KW-0804">Transcription</keyword>
<evidence type="ECO:0000313" key="7">
    <source>
        <dbReference type="Proteomes" id="UP000078272"/>
    </source>
</evidence>
<dbReference type="STRING" id="401562.NS365_09895"/>
<dbReference type="InterPro" id="IPR037171">
    <property type="entry name" value="NagB/RpiA_transferase-like"/>
</dbReference>
<dbReference type="PATRIC" id="fig|401562.3.peg.2747"/>
<evidence type="ECO:0000256" key="1">
    <source>
        <dbReference type="ARBA" id="ARBA00010466"/>
    </source>
</evidence>
<name>A0A175R7W8_9HYPH</name>
<evidence type="ECO:0000313" key="6">
    <source>
        <dbReference type="EMBL" id="KTQ92640.1"/>
    </source>
</evidence>
<dbReference type="SUPFAM" id="SSF100950">
    <property type="entry name" value="NagB/RpiA/CoA transferase-like"/>
    <property type="match status" value="1"/>
</dbReference>
<organism evidence="6 7">
    <name type="scientific">Aureimonas ureilytica</name>
    <dbReference type="NCBI Taxonomy" id="401562"/>
    <lineage>
        <taxon>Bacteria</taxon>
        <taxon>Pseudomonadati</taxon>
        <taxon>Pseudomonadota</taxon>
        <taxon>Alphaproteobacteria</taxon>
        <taxon>Hyphomicrobiales</taxon>
        <taxon>Aurantimonadaceae</taxon>
        <taxon>Aureimonas</taxon>
    </lineage>
</organism>
<keyword evidence="3" id="KW-0238">DNA-binding</keyword>
<dbReference type="PANTHER" id="PTHR34294:SF1">
    <property type="entry name" value="TRANSCRIPTIONAL REGULATOR LSRR"/>
    <property type="match status" value="1"/>
</dbReference>
<dbReference type="GO" id="GO:0030246">
    <property type="term" value="F:carbohydrate binding"/>
    <property type="evidence" value="ECO:0007669"/>
    <property type="project" value="InterPro"/>
</dbReference>
<dbReference type="InterPro" id="IPR007324">
    <property type="entry name" value="Sugar-bd_dom_put"/>
</dbReference>
<dbReference type="Proteomes" id="UP000078272">
    <property type="component" value="Unassembled WGS sequence"/>
</dbReference>
<keyword evidence="2" id="KW-0805">Transcription regulation</keyword>
<dbReference type="PANTHER" id="PTHR34294">
    <property type="entry name" value="TRANSCRIPTIONAL REGULATOR-RELATED"/>
    <property type="match status" value="1"/>
</dbReference>
<dbReference type="Gene3D" id="3.40.50.1360">
    <property type="match status" value="1"/>
</dbReference>